<dbReference type="AlphaFoldDB" id="A0A6B0V1N1"/>
<protein>
    <submittedName>
        <fullName evidence="1">Uncharacterized protein</fullName>
    </submittedName>
</protein>
<accession>A0A6B0V1N1</accession>
<dbReference type="EMBL" id="GIFC01013846">
    <property type="protein sequence ID" value="MXU95929.1"/>
    <property type="molecule type" value="Transcribed_RNA"/>
</dbReference>
<name>A0A6B0V1N1_IXORI</name>
<organism evidence="1">
    <name type="scientific">Ixodes ricinus</name>
    <name type="common">Common tick</name>
    <name type="synonym">Acarus ricinus</name>
    <dbReference type="NCBI Taxonomy" id="34613"/>
    <lineage>
        <taxon>Eukaryota</taxon>
        <taxon>Metazoa</taxon>
        <taxon>Ecdysozoa</taxon>
        <taxon>Arthropoda</taxon>
        <taxon>Chelicerata</taxon>
        <taxon>Arachnida</taxon>
        <taxon>Acari</taxon>
        <taxon>Parasitiformes</taxon>
        <taxon>Ixodida</taxon>
        <taxon>Ixodoidea</taxon>
        <taxon>Ixodidae</taxon>
        <taxon>Ixodinae</taxon>
        <taxon>Ixodes</taxon>
    </lineage>
</organism>
<evidence type="ECO:0000313" key="1">
    <source>
        <dbReference type="EMBL" id="MXU95929.1"/>
    </source>
</evidence>
<proteinExistence type="predicted"/>
<sequence length="199" mass="20783">MCVRVLRWRRLVNYVFSQSGRWVFGLLGKGRGLPVSCMGGLGLPSRLWLLCGRIGSLALVSHCCSPALQLLVQGRTWSGTGLDPRVDLFPLWTVPGGGDVVLGAAVATLDCLTAVSFGQKTVAGLAALFLRADVGLVAQAMAVVADHRGGAARLDLDDLVPGAYAAGYTLALEGQKVCAVGFQRPGLNNLVVVGSEPLV</sequence>
<reference evidence="1" key="1">
    <citation type="submission" date="2019-12" db="EMBL/GenBank/DDBJ databases">
        <title>An insight into the sialome of adult female Ixodes ricinus ticks feeding for 6 days.</title>
        <authorList>
            <person name="Perner J."/>
            <person name="Ribeiro J.M.C."/>
        </authorList>
    </citation>
    <scope>NUCLEOTIDE SEQUENCE</scope>
    <source>
        <strain evidence="1">Semi-engorged</strain>
        <tissue evidence="1">Salivary glands</tissue>
    </source>
</reference>